<comment type="caution">
    <text evidence="2">The sequence shown here is derived from an EMBL/GenBank/DDBJ whole genome shotgun (WGS) entry which is preliminary data.</text>
</comment>
<proteinExistence type="predicted"/>
<feature type="domain" description="Phage tail collar" evidence="1">
    <location>
        <begin position="6"/>
        <end position="62"/>
    </location>
</feature>
<dbReference type="AlphaFoldDB" id="A0A841SVQ8"/>
<protein>
    <submittedName>
        <fullName evidence="2">Phage tail protein</fullName>
    </submittedName>
</protein>
<evidence type="ECO:0000313" key="3">
    <source>
        <dbReference type="Proteomes" id="UP000535838"/>
    </source>
</evidence>
<sequence length="177" mass="19092">MDPYVGEIRIFAGTFAPRDWKLCDGSELYIRDFPELFSVIGTAYGGDGTFRFALPDLRGRAPMHFGEGQGLSNRPFAEAGGSAKVALIPEQMPPHVHTASCRTGTSLLKNPIGAVWSESTDGRKAPGIYSTKSDLRMSPEAIGAAGGSEPHNNRQPYLAIHYIIATTGELPRRPSDS</sequence>
<dbReference type="Proteomes" id="UP000535838">
    <property type="component" value="Unassembled WGS sequence"/>
</dbReference>
<dbReference type="Pfam" id="PF07484">
    <property type="entry name" value="Collar"/>
    <property type="match status" value="1"/>
</dbReference>
<name>A0A841SVQ8_9BACL</name>
<keyword evidence="3" id="KW-1185">Reference proteome</keyword>
<accession>A0A841SVQ8</accession>
<organism evidence="2 3">
    <name type="scientific">Cohnella thailandensis</name>
    <dbReference type="NCBI Taxonomy" id="557557"/>
    <lineage>
        <taxon>Bacteria</taxon>
        <taxon>Bacillati</taxon>
        <taxon>Bacillota</taxon>
        <taxon>Bacilli</taxon>
        <taxon>Bacillales</taxon>
        <taxon>Paenibacillaceae</taxon>
        <taxon>Cohnella</taxon>
    </lineage>
</organism>
<dbReference type="InterPro" id="IPR037053">
    <property type="entry name" value="Phage_tail_collar_dom_sf"/>
</dbReference>
<gene>
    <name evidence="2" type="ORF">H7B67_11300</name>
</gene>
<reference evidence="2 3" key="1">
    <citation type="submission" date="2020-08" db="EMBL/GenBank/DDBJ databases">
        <title>Cohnella phylogeny.</title>
        <authorList>
            <person name="Dunlap C."/>
        </authorList>
    </citation>
    <scope>NUCLEOTIDE SEQUENCE [LARGE SCALE GENOMIC DNA]</scope>
    <source>
        <strain evidence="2 3">DSM 25241</strain>
    </source>
</reference>
<dbReference type="RefSeq" id="WP_185119924.1">
    <property type="nucleotide sequence ID" value="NZ_JACJVQ010000007.1"/>
</dbReference>
<dbReference type="EMBL" id="JACJVQ010000007">
    <property type="protein sequence ID" value="MBB6634696.1"/>
    <property type="molecule type" value="Genomic_DNA"/>
</dbReference>
<dbReference type="Gene3D" id="3.90.1340.10">
    <property type="entry name" value="Phage tail collar domain"/>
    <property type="match status" value="1"/>
</dbReference>
<dbReference type="SUPFAM" id="SSF88874">
    <property type="entry name" value="Receptor-binding domain of short tail fibre protein gp12"/>
    <property type="match status" value="1"/>
</dbReference>
<evidence type="ECO:0000313" key="2">
    <source>
        <dbReference type="EMBL" id="MBB6634696.1"/>
    </source>
</evidence>
<evidence type="ECO:0000259" key="1">
    <source>
        <dbReference type="Pfam" id="PF07484"/>
    </source>
</evidence>
<dbReference type="InterPro" id="IPR011083">
    <property type="entry name" value="Phage_tail_collar_dom"/>
</dbReference>